<feature type="domain" description="Arrestin C-terminal-like" evidence="2">
    <location>
        <begin position="185"/>
        <end position="323"/>
    </location>
</feature>
<organism evidence="3 4">
    <name type="scientific">Paramecium sonneborni</name>
    <dbReference type="NCBI Taxonomy" id="65129"/>
    <lineage>
        <taxon>Eukaryota</taxon>
        <taxon>Sar</taxon>
        <taxon>Alveolata</taxon>
        <taxon>Ciliophora</taxon>
        <taxon>Intramacronucleata</taxon>
        <taxon>Oligohymenophorea</taxon>
        <taxon>Peniculida</taxon>
        <taxon>Parameciidae</taxon>
        <taxon>Paramecium</taxon>
    </lineage>
</organism>
<dbReference type="EMBL" id="CAJJDN010000013">
    <property type="protein sequence ID" value="CAD8059459.1"/>
    <property type="molecule type" value="Genomic_DNA"/>
</dbReference>
<name>A0A8S1KVN6_9CILI</name>
<dbReference type="AlphaFoldDB" id="A0A8S1KVN6"/>
<comment type="caution">
    <text evidence="3">The sequence shown here is derived from an EMBL/GenBank/DDBJ whole genome shotgun (WGS) entry which is preliminary data.</text>
</comment>
<sequence>MVFILTLEQAQISIKIDKPSYFPGDIIKGVIYIKVKTKDINAGIIYLKLCGQEKVNQLDQYNQFFSFKQFIYKKQKKIADFGKKMPIIACRKYFEIEVPNLTPSFTINYYKQVQCRILYFLSVTIQSEDEKYLYKPPKKHRVVVHLLQRAQLQPALSMEHTGESKIVKRCCFQSGVTLNFKSQGTKVKIQLNKPCYVFGENINLVIQVDNSQSSYSIQKFKFQVSAQLLILYKQQKRKLSNYFDLFDQELNQQIQAGEQKEVKTTLSLPNGKPTKSTSIFPQSSIKTKRIIFQYMITLKVIFGKRLFMSQEDLIVPIPLILIQQQKREKDNIFQSMENISMIGSVAETNQKINLSVIKKFIYGDHNYAGYGEQDGYQGPDRKYYPVESLDEGALKDQKGALEQLMFKQQYEIEDDNDDEDKLIEEIDGVNLNNVSININQSEKQQQPKTIFQQGNKNDIYLPNQNIEEAKLDNGIQDQLQTIKEEQDSKGTQYNLNNALSSSYIRKNHQQEDNDEQQNEQQNKQFQQQFYPIEPYGSFQKVIIKQEENDSIKINPEEKENKKKPTILKQNRSLSNSIDQTDQKEYKQIKVQFNDATSVDTLDGKTGERSSTQCRKNEIQQKQF</sequence>
<dbReference type="GO" id="GO:0005737">
    <property type="term" value="C:cytoplasm"/>
    <property type="evidence" value="ECO:0007669"/>
    <property type="project" value="TreeGrafter"/>
</dbReference>
<evidence type="ECO:0000313" key="4">
    <source>
        <dbReference type="Proteomes" id="UP000692954"/>
    </source>
</evidence>
<dbReference type="OrthoDB" id="299003at2759"/>
<dbReference type="InterPro" id="IPR011022">
    <property type="entry name" value="Arrestin_C-like"/>
</dbReference>
<evidence type="ECO:0000313" key="3">
    <source>
        <dbReference type="EMBL" id="CAD8059459.1"/>
    </source>
</evidence>
<gene>
    <name evidence="3" type="ORF">PSON_ATCC_30995.1.T0130282</name>
</gene>
<proteinExistence type="predicted"/>
<dbReference type="GO" id="GO:0015031">
    <property type="term" value="P:protein transport"/>
    <property type="evidence" value="ECO:0007669"/>
    <property type="project" value="TreeGrafter"/>
</dbReference>
<protein>
    <recommendedName>
        <fullName evidence="2">Arrestin C-terminal-like domain-containing protein</fullName>
    </recommendedName>
</protein>
<feature type="region of interest" description="Disordered" evidence="1">
    <location>
        <begin position="598"/>
        <end position="623"/>
    </location>
</feature>
<evidence type="ECO:0000256" key="1">
    <source>
        <dbReference type="SAM" id="MobiDB-lite"/>
    </source>
</evidence>
<keyword evidence="4" id="KW-1185">Reference proteome</keyword>
<dbReference type="InterPro" id="IPR050357">
    <property type="entry name" value="Arrestin_domain-protein"/>
</dbReference>
<feature type="region of interest" description="Disordered" evidence="1">
    <location>
        <begin position="552"/>
        <end position="582"/>
    </location>
</feature>
<evidence type="ECO:0000259" key="2">
    <source>
        <dbReference type="Pfam" id="PF02752"/>
    </source>
</evidence>
<feature type="compositionally biased region" description="Basic and acidic residues" evidence="1">
    <location>
        <begin position="552"/>
        <end position="562"/>
    </location>
</feature>
<dbReference type="Pfam" id="PF02752">
    <property type="entry name" value="Arrestin_C"/>
    <property type="match status" value="1"/>
</dbReference>
<accession>A0A8S1KVN6</accession>
<dbReference type="PANTHER" id="PTHR11188:SF17">
    <property type="entry name" value="FI21816P1"/>
    <property type="match status" value="1"/>
</dbReference>
<feature type="compositionally biased region" description="Basic and acidic residues" evidence="1">
    <location>
        <begin position="614"/>
        <end position="623"/>
    </location>
</feature>
<dbReference type="PANTHER" id="PTHR11188">
    <property type="entry name" value="ARRESTIN DOMAIN CONTAINING PROTEIN"/>
    <property type="match status" value="1"/>
</dbReference>
<dbReference type="Proteomes" id="UP000692954">
    <property type="component" value="Unassembled WGS sequence"/>
</dbReference>
<reference evidence="3" key="1">
    <citation type="submission" date="2021-01" db="EMBL/GenBank/DDBJ databases">
        <authorList>
            <consortium name="Genoscope - CEA"/>
            <person name="William W."/>
        </authorList>
    </citation>
    <scope>NUCLEOTIDE SEQUENCE</scope>
</reference>
<feature type="compositionally biased region" description="Polar residues" evidence="1">
    <location>
        <begin position="567"/>
        <end position="579"/>
    </location>
</feature>